<keyword evidence="4 8" id="KW-0808">Transferase</keyword>
<dbReference type="SUPFAM" id="SSF53756">
    <property type="entry name" value="UDP-Glycosyltransferase/glycogen phosphorylase"/>
    <property type="match status" value="1"/>
</dbReference>
<evidence type="ECO:0000313" key="9">
    <source>
        <dbReference type="Proteomes" id="UP000199800"/>
    </source>
</evidence>
<evidence type="ECO:0000256" key="6">
    <source>
        <dbReference type="ARBA" id="ARBA00023136"/>
    </source>
</evidence>
<keyword evidence="5" id="KW-0777">Teichoic acid biosynthesis</keyword>
<dbReference type="InterPro" id="IPR043148">
    <property type="entry name" value="TagF_C"/>
</dbReference>
<dbReference type="Proteomes" id="UP000199800">
    <property type="component" value="Unassembled WGS sequence"/>
</dbReference>
<evidence type="ECO:0000256" key="4">
    <source>
        <dbReference type="ARBA" id="ARBA00022679"/>
    </source>
</evidence>
<organism evidence="8 9">
    <name type="scientific">[Clostridium] polysaccharolyticum</name>
    <dbReference type="NCBI Taxonomy" id="29364"/>
    <lineage>
        <taxon>Bacteria</taxon>
        <taxon>Bacillati</taxon>
        <taxon>Bacillota</taxon>
        <taxon>Clostridia</taxon>
        <taxon>Lachnospirales</taxon>
        <taxon>Lachnospiraceae</taxon>
    </lineage>
</organism>
<evidence type="ECO:0000256" key="5">
    <source>
        <dbReference type="ARBA" id="ARBA00022944"/>
    </source>
</evidence>
<evidence type="ECO:0000256" key="7">
    <source>
        <dbReference type="SAM" id="Phobius"/>
    </source>
</evidence>
<keyword evidence="7" id="KW-0812">Transmembrane</keyword>
<dbReference type="Gene3D" id="3.40.50.12580">
    <property type="match status" value="1"/>
</dbReference>
<protein>
    <submittedName>
        <fullName evidence="8">CDP-glycerol glycerophosphotransferase</fullName>
    </submittedName>
</protein>
<comment type="similarity">
    <text evidence="2">Belongs to the CDP-glycerol glycerophosphotransferase family.</text>
</comment>
<dbReference type="STRING" id="29364.SAMN04487772_103143"/>
<dbReference type="RefSeq" id="WP_092476326.1">
    <property type="nucleotide sequence ID" value="NZ_FOHN01000003.1"/>
</dbReference>
<keyword evidence="7" id="KW-1133">Transmembrane helix</keyword>
<proteinExistence type="inferred from homology"/>
<keyword evidence="6 7" id="KW-0472">Membrane</keyword>
<dbReference type="GO" id="GO:0019350">
    <property type="term" value="P:teichoic acid biosynthetic process"/>
    <property type="evidence" value="ECO:0007669"/>
    <property type="project" value="UniProtKB-KW"/>
</dbReference>
<keyword evidence="9" id="KW-1185">Reference proteome</keyword>
<evidence type="ECO:0000256" key="1">
    <source>
        <dbReference type="ARBA" id="ARBA00004202"/>
    </source>
</evidence>
<dbReference type="EMBL" id="FOHN01000003">
    <property type="protein sequence ID" value="SES79581.1"/>
    <property type="molecule type" value="Genomic_DNA"/>
</dbReference>
<dbReference type="AlphaFoldDB" id="A0A1H9ZD71"/>
<feature type="transmembrane region" description="Helical" evidence="7">
    <location>
        <begin position="84"/>
        <end position="100"/>
    </location>
</feature>
<evidence type="ECO:0000256" key="3">
    <source>
        <dbReference type="ARBA" id="ARBA00022475"/>
    </source>
</evidence>
<evidence type="ECO:0000313" key="8">
    <source>
        <dbReference type="EMBL" id="SES79581.1"/>
    </source>
</evidence>
<accession>A0A1H9ZD71</accession>
<dbReference type="GO" id="GO:0047355">
    <property type="term" value="F:CDP-glycerol glycerophosphotransferase activity"/>
    <property type="evidence" value="ECO:0007669"/>
    <property type="project" value="InterPro"/>
</dbReference>
<dbReference type="Pfam" id="PF04464">
    <property type="entry name" value="Glyphos_transf"/>
    <property type="match status" value="1"/>
</dbReference>
<dbReference type="GO" id="GO:0005886">
    <property type="term" value="C:plasma membrane"/>
    <property type="evidence" value="ECO:0007669"/>
    <property type="project" value="UniProtKB-SubCell"/>
</dbReference>
<name>A0A1H9ZD71_9FIRM</name>
<gene>
    <name evidence="8" type="ORF">SAMN04487772_103143</name>
</gene>
<reference evidence="8 9" key="1">
    <citation type="submission" date="2016-10" db="EMBL/GenBank/DDBJ databases">
        <authorList>
            <person name="de Groot N.N."/>
        </authorList>
    </citation>
    <scope>NUCLEOTIDE SEQUENCE [LARGE SCALE GENOMIC DNA]</scope>
    <source>
        <strain evidence="8 9">DSM 1801</strain>
    </source>
</reference>
<dbReference type="PANTHER" id="PTHR37316:SF3">
    <property type="entry name" value="TEICHOIC ACID GLYCEROL-PHOSPHATE TRANSFERASE"/>
    <property type="match status" value="1"/>
</dbReference>
<dbReference type="Gene3D" id="3.40.50.11820">
    <property type="match status" value="1"/>
</dbReference>
<keyword evidence="3" id="KW-1003">Cell membrane</keyword>
<evidence type="ECO:0000256" key="2">
    <source>
        <dbReference type="ARBA" id="ARBA00010488"/>
    </source>
</evidence>
<dbReference type="PANTHER" id="PTHR37316">
    <property type="entry name" value="TEICHOIC ACID GLYCEROL-PHOSPHATE PRIMASE"/>
    <property type="match status" value="1"/>
</dbReference>
<dbReference type="OrthoDB" id="9807097at2"/>
<dbReference type="InterPro" id="IPR007554">
    <property type="entry name" value="Glycerophosphate_synth"/>
</dbReference>
<dbReference type="InterPro" id="IPR051612">
    <property type="entry name" value="Teichoic_Acid_Biosynth"/>
</dbReference>
<comment type="subcellular location">
    <subcellularLocation>
        <location evidence="1">Cell membrane</location>
        <topology evidence="1">Peripheral membrane protein</topology>
    </subcellularLocation>
</comment>
<dbReference type="InterPro" id="IPR043149">
    <property type="entry name" value="TagF_N"/>
</dbReference>
<sequence>MKKIIKKSGKYVFLLLYACMRKVLPVKKNVIFFESNVGRNYTGNPKAIYEKFVELGLDRKYDCVYSLENTEISIPGKIKKIKRLRFFYFYYLAIAGIWVSDSRLPEFVVKRKGTSYIQTWHGTPLKKLALDMDSIHMDGESSLEEYKKKFQENSSTWDYLISQNSFSSEVFERCFDFHKKMLEYGYPRNDVLFARNSKDSIIEIKKNYGIPEGKKVILYAPTWRDNEFYGDNRYKFNQALDYHKLMEQLSEDYVLLVKCHYLVQDTIDWSEFEGFVYSFDSKTDIADLYLVSDYLITDYSSVMFDYSILKRPMFFFAYDLEAYKDELRGFYFDYLEEIPGPVSQNTEELAEQILSYNKEQWTEKYEAFSKKFNTFDDGNAAANIAKLIESL</sequence>